<dbReference type="Gene3D" id="1.25.40.20">
    <property type="entry name" value="Ankyrin repeat-containing domain"/>
    <property type="match status" value="3"/>
</dbReference>
<dbReference type="Pfam" id="PF12796">
    <property type="entry name" value="Ank_2"/>
    <property type="match status" value="1"/>
</dbReference>
<organism evidence="4 5">
    <name type="scientific">Cladonia borealis</name>
    <dbReference type="NCBI Taxonomy" id="184061"/>
    <lineage>
        <taxon>Eukaryota</taxon>
        <taxon>Fungi</taxon>
        <taxon>Dikarya</taxon>
        <taxon>Ascomycota</taxon>
        <taxon>Pezizomycotina</taxon>
        <taxon>Lecanoromycetes</taxon>
        <taxon>OSLEUM clade</taxon>
        <taxon>Lecanoromycetidae</taxon>
        <taxon>Lecanorales</taxon>
        <taxon>Lecanorineae</taxon>
        <taxon>Cladoniaceae</taxon>
        <taxon>Cladonia</taxon>
    </lineage>
</organism>
<name>A0AA39QSE1_9LECA</name>
<feature type="repeat" description="ANK" evidence="3">
    <location>
        <begin position="202"/>
        <end position="234"/>
    </location>
</feature>
<comment type="caution">
    <text evidence="4">The sequence shown here is derived from an EMBL/GenBank/DDBJ whole genome shotgun (WGS) entry which is preliminary data.</text>
</comment>
<evidence type="ECO:0008006" key="6">
    <source>
        <dbReference type="Google" id="ProtNLM"/>
    </source>
</evidence>
<gene>
    <name evidence="4" type="ORF">JMJ35_009411</name>
</gene>
<evidence type="ECO:0000256" key="3">
    <source>
        <dbReference type="PROSITE-ProRule" id="PRU00023"/>
    </source>
</evidence>
<dbReference type="PRINTS" id="PR01415">
    <property type="entry name" value="ANKYRIN"/>
</dbReference>
<dbReference type="SUPFAM" id="SSF48403">
    <property type="entry name" value="Ankyrin repeat"/>
    <property type="match status" value="1"/>
</dbReference>
<dbReference type="Proteomes" id="UP001166286">
    <property type="component" value="Unassembled WGS sequence"/>
</dbReference>
<dbReference type="PANTHER" id="PTHR24134">
    <property type="entry name" value="ANKYRIN REPEAT-CONTAINING PROTEIN DDB_G0279043"/>
    <property type="match status" value="1"/>
</dbReference>
<dbReference type="PROSITE" id="PS50088">
    <property type="entry name" value="ANK_REPEAT"/>
    <property type="match status" value="3"/>
</dbReference>
<feature type="repeat" description="ANK" evidence="3">
    <location>
        <begin position="4"/>
        <end position="36"/>
    </location>
</feature>
<evidence type="ECO:0000256" key="2">
    <source>
        <dbReference type="ARBA" id="ARBA00023043"/>
    </source>
</evidence>
<reference evidence="4" key="1">
    <citation type="submission" date="2023-03" db="EMBL/GenBank/DDBJ databases">
        <title>Complete genome of Cladonia borealis.</title>
        <authorList>
            <person name="Park H."/>
        </authorList>
    </citation>
    <scope>NUCLEOTIDE SEQUENCE</scope>
    <source>
        <strain evidence="4">ANT050790</strain>
    </source>
</reference>
<proteinExistence type="predicted"/>
<feature type="repeat" description="ANK" evidence="3">
    <location>
        <begin position="108"/>
        <end position="136"/>
    </location>
</feature>
<sequence length="352" mass="37881">MDGIGLTPLFLAAFNGNDAVVHRLLRSGARPEAKELDGFNALHYPCMQANQVFMSRLLDQNGPDFEAFYDLSKYGLPADSSLSTTSKRRAQIVHSLIDHSADVHAISKGFTPRHNAALTAQEQLVDILLSNGAEASGVPVITAYYGLTSKTVDLLLSHGASVSATDSRWNKSALTWTAEIGSPNTLSVLLSHGANVHHQDKQGSSALHYAGANACNESIKLLLDAVADPNLLDFGGCTTLIRLARAGHFYLAGRWWNPSADEREKAATLLLNAGCDRSVRDMHGNLAVHYAAGNGYRGISDAIERAGGDMELLDGSGRTAMEWAREKGEMDVVRVLNRKKMVKGARGGREGE</sequence>
<dbReference type="PANTHER" id="PTHR24134:SF9">
    <property type="entry name" value="ANKYRIN REPEAT AND SOCS BOX PROTEIN 8"/>
    <property type="match status" value="1"/>
</dbReference>
<dbReference type="SMART" id="SM00248">
    <property type="entry name" value="ANK"/>
    <property type="match status" value="7"/>
</dbReference>
<dbReference type="EMBL" id="JAFEKC020000021">
    <property type="protein sequence ID" value="KAK0508327.1"/>
    <property type="molecule type" value="Genomic_DNA"/>
</dbReference>
<protein>
    <recommendedName>
        <fullName evidence="6">Ankyrin</fullName>
    </recommendedName>
</protein>
<evidence type="ECO:0000313" key="4">
    <source>
        <dbReference type="EMBL" id="KAK0508327.1"/>
    </source>
</evidence>
<evidence type="ECO:0000313" key="5">
    <source>
        <dbReference type="Proteomes" id="UP001166286"/>
    </source>
</evidence>
<dbReference type="PROSITE" id="PS50297">
    <property type="entry name" value="ANK_REP_REGION"/>
    <property type="match status" value="3"/>
</dbReference>
<keyword evidence="5" id="KW-1185">Reference proteome</keyword>
<evidence type="ECO:0000256" key="1">
    <source>
        <dbReference type="ARBA" id="ARBA00022737"/>
    </source>
</evidence>
<dbReference type="InterPro" id="IPR002110">
    <property type="entry name" value="Ankyrin_rpt"/>
</dbReference>
<dbReference type="AlphaFoldDB" id="A0AA39QSE1"/>
<keyword evidence="2 3" id="KW-0040">ANK repeat</keyword>
<keyword evidence="1" id="KW-0677">Repeat</keyword>
<dbReference type="Pfam" id="PF00023">
    <property type="entry name" value="Ank"/>
    <property type="match status" value="1"/>
</dbReference>
<dbReference type="InterPro" id="IPR036770">
    <property type="entry name" value="Ankyrin_rpt-contain_sf"/>
</dbReference>
<accession>A0AA39QSE1</accession>